<keyword evidence="2" id="KW-1185">Reference proteome</keyword>
<name>A0A398BAH8_9BACI</name>
<gene>
    <name evidence="1" type="ORF">D1970_06130</name>
</gene>
<protein>
    <submittedName>
        <fullName evidence="1">Uncharacterized protein</fullName>
    </submittedName>
</protein>
<comment type="caution">
    <text evidence="1">The sequence shown here is derived from an EMBL/GenBank/DDBJ whole genome shotgun (WGS) entry which is preliminary data.</text>
</comment>
<accession>A0A398BAH8</accession>
<sequence length="200" mass="23362">MLKILTLGLGITSLSAIGLLFSKHCSRKKNFRDTFSSVYSPLVIRLTHIKKSYGFDQKQLYLIKDHRTKQSTKMTDTLQLADDIFLQVEKNEAAFSSKVLEHYYRTKEITLEKSAHFASNPKNSSDYYINQAEYELHKSKLLLAKAFIEEMTYVAKKADVLYPDLEETLDFFPVFLDHLLEHELIVSSQRKQDWQQIMKK</sequence>
<evidence type="ECO:0000313" key="1">
    <source>
        <dbReference type="EMBL" id="RID86827.1"/>
    </source>
</evidence>
<evidence type="ECO:0000313" key="2">
    <source>
        <dbReference type="Proteomes" id="UP000265816"/>
    </source>
</evidence>
<dbReference type="AlphaFoldDB" id="A0A398BAH8"/>
<proteinExistence type="predicted"/>
<dbReference type="EMBL" id="QWVT01000011">
    <property type="protein sequence ID" value="RID86827.1"/>
    <property type="molecule type" value="Genomic_DNA"/>
</dbReference>
<organism evidence="1 2">
    <name type="scientific">Mesobacillus zeae</name>
    <dbReference type="NCBI Taxonomy" id="1917180"/>
    <lineage>
        <taxon>Bacteria</taxon>
        <taxon>Bacillati</taxon>
        <taxon>Bacillota</taxon>
        <taxon>Bacilli</taxon>
        <taxon>Bacillales</taxon>
        <taxon>Bacillaceae</taxon>
        <taxon>Mesobacillus</taxon>
    </lineage>
</organism>
<dbReference type="Proteomes" id="UP000265816">
    <property type="component" value="Unassembled WGS sequence"/>
</dbReference>
<dbReference type="RefSeq" id="WP_119112006.1">
    <property type="nucleotide sequence ID" value="NZ_CBCSEO010000006.1"/>
</dbReference>
<reference evidence="1 2" key="1">
    <citation type="submission" date="2018-08" db="EMBL/GenBank/DDBJ databases">
        <title>Bacillus jemisoniae sp. nov., Bacillus chryseoplanitiae sp. nov., Bacillus resnikiae sp. nov., and Bacillus frankliniae sp. nov., isolated from Viking spacecraft and associated surfaces.</title>
        <authorList>
            <person name="Seuylemezian A."/>
            <person name="Vaishampayan P."/>
        </authorList>
    </citation>
    <scope>NUCLEOTIDE SEQUENCE [LARGE SCALE GENOMIC DNA]</scope>
    <source>
        <strain evidence="1 2">JJ-247</strain>
    </source>
</reference>
<dbReference type="OrthoDB" id="2871104at2"/>